<sequence length="295" mass="33038">MASPKSTQSLPKLAIESKAFDEMAKRYDRGLGGANLQIVQKLLERCGDECPLTAESVVHDNACGPAVVTRAILEFCTTQPSRIYATDYAQGMIDIASLHQQQADWQNVTVELMNGQNLSFDSNTFTHSISSLGVFMFPDEEKGLSEMYRTLKPGGWIGVTSWNDVRWPIAATAAYERLFPNAAEPMIFPRARNWEQPEDCERMLRVAGFKDIKTEIIQCINRQPDKEAAIDTLIGFLKNISPTAREWDDGVWKQYCDYFHEEAGLLFMPVPSGQGQVEMVMKAVITSGRKPEESA</sequence>
<dbReference type="EMBL" id="JAVHNQ010000010">
    <property type="protein sequence ID" value="KAK6338166.1"/>
    <property type="molecule type" value="Genomic_DNA"/>
</dbReference>
<name>A0AAV9UD75_9PEZI</name>
<dbReference type="CDD" id="cd02440">
    <property type="entry name" value="AdoMet_MTases"/>
    <property type="match status" value="1"/>
</dbReference>
<protein>
    <recommendedName>
        <fullName evidence="3">Methyltransferase domain-containing protein</fullName>
    </recommendedName>
</protein>
<dbReference type="GO" id="GO:0008168">
    <property type="term" value="F:methyltransferase activity"/>
    <property type="evidence" value="ECO:0007669"/>
    <property type="project" value="TreeGrafter"/>
</dbReference>
<proteinExistence type="predicted"/>
<dbReference type="PANTHER" id="PTHR43591:SF105">
    <property type="entry name" value="METHYLTRANSFERASE DOMAIN-CONTAINING PROTEIN-RELATED"/>
    <property type="match status" value="1"/>
</dbReference>
<evidence type="ECO:0000313" key="2">
    <source>
        <dbReference type="Proteomes" id="UP001375240"/>
    </source>
</evidence>
<accession>A0AAV9UD75</accession>
<dbReference type="Pfam" id="PF01209">
    <property type="entry name" value="Ubie_methyltran"/>
    <property type="match status" value="1"/>
</dbReference>
<gene>
    <name evidence="1" type="ORF">TWF696_001636</name>
</gene>
<evidence type="ECO:0008006" key="3">
    <source>
        <dbReference type="Google" id="ProtNLM"/>
    </source>
</evidence>
<dbReference type="InterPro" id="IPR029063">
    <property type="entry name" value="SAM-dependent_MTases_sf"/>
</dbReference>
<keyword evidence="2" id="KW-1185">Reference proteome</keyword>
<dbReference type="Gene3D" id="3.40.50.150">
    <property type="entry name" value="Vaccinia Virus protein VP39"/>
    <property type="match status" value="1"/>
</dbReference>
<dbReference type="Proteomes" id="UP001375240">
    <property type="component" value="Unassembled WGS sequence"/>
</dbReference>
<evidence type="ECO:0000313" key="1">
    <source>
        <dbReference type="EMBL" id="KAK6338166.1"/>
    </source>
</evidence>
<comment type="caution">
    <text evidence="1">The sequence shown here is derived from an EMBL/GenBank/DDBJ whole genome shotgun (WGS) entry which is preliminary data.</text>
</comment>
<dbReference type="PANTHER" id="PTHR43591">
    <property type="entry name" value="METHYLTRANSFERASE"/>
    <property type="match status" value="1"/>
</dbReference>
<dbReference type="AlphaFoldDB" id="A0AAV9UD75"/>
<dbReference type="SUPFAM" id="SSF53335">
    <property type="entry name" value="S-adenosyl-L-methionine-dependent methyltransferases"/>
    <property type="match status" value="1"/>
</dbReference>
<reference evidence="1 2" key="1">
    <citation type="submission" date="2019-10" db="EMBL/GenBank/DDBJ databases">
        <authorList>
            <person name="Palmer J.M."/>
        </authorList>
    </citation>
    <scope>NUCLEOTIDE SEQUENCE [LARGE SCALE GENOMIC DNA]</scope>
    <source>
        <strain evidence="1 2">TWF696</strain>
    </source>
</reference>
<organism evidence="1 2">
    <name type="scientific">Orbilia brochopaga</name>
    <dbReference type="NCBI Taxonomy" id="3140254"/>
    <lineage>
        <taxon>Eukaryota</taxon>
        <taxon>Fungi</taxon>
        <taxon>Dikarya</taxon>
        <taxon>Ascomycota</taxon>
        <taxon>Pezizomycotina</taxon>
        <taxon>Orbiliomycetes</taxon>
        <taxon>Orbiliales</taxon>
        <taxon>Orbiliaceae</taxon>
        <taxon>Orbilia</taxon>
    </lineage>
</organism>